<keyword evidence="1" id="KW-0472">Membrane</keyword>
<evidence type="ECO:0000256" key="1">
    <source>
        <dbReference type="SAM" id="Phobius"/>
    </source>
</evidence>
<gene>
    <name evidence="2" type="ORF">SPIRO4BDMA_51048</name>
</gene>
<organism evidence="2">
    <name type="scientific">uncultured spirochete</name>
    <dbReference type="NCBI Taxonomy" id="156406"/>
    <lineage>
        <taxon>Bacteria</taxon>
        <taxon>Pseudomonadati</taxon>
        <taxon>Spirochaetota</taxon>
        <taxon>Spirochaetia</taxon>
        <taxon>Spirochaetales</taxon>
        <taxon>environmental samples</taxon>
    </lineage>
</organism>
<dbReference type="Pfam" id="PF04977">
    <property type="entry name" value="DivIC"/>
    <property type="match status" value="1"/>
</dbReference>
<sequence>MPKFLLMYSPQRMPQKSRQLLTSLSYGLFSFLIAYCCISAVAGKAGLLAYQDMASQQQQIQKAIEYLQVQNQDKTHTIDDLKNNSLAAAERAATLGYIREGEMLIVLPEAWRNEDTRGDDMRLPVVMRDSTGLPDALIRLMAAITGVFAFLAIQLFHFKPRAQSVQRMSFEKQTEAP</sequence>
<evidence type="ECO:0008006" key="3">
    <source>
        <dbReference type="Google" id="ProtNLM"/>
    </source>
</evidence>
<dbReference type="AlphaFoldDB" id="A0A3P3XUE8"/>
<reference evidence="2" key="1">
    <citation type="submission" date="2017-02" db="EMBL/GenBank/DDBJ databases">
        <authorList>
            <person name="Regsiter A."/>
            <person name="William W."/>
        </authorList>
    </citation>
    <scope>NUCLEOTIDE SEQUENCE</scope>
    <source>
        <strain evidence="2">BdmA 4</strain>
    </source>
</reference>
<keyword evidence="1" id="KW-1133">Transmembrane helix</keyword>
<proteinExistence type="predicted"/>
<keyword evidence="1" id="KW-0812">Transmembrane</keyword>
<name>A0A3P3XUE8_9SPIR</name>
<evidence type="ECO:0000313" key="2">
    <source>
        <dbReference type="EMBL" id="SLM19533.1"/>
    </source>
</evidence>
<feature type="transmembrane region" description="Helical" evidence="1">
    <location>
        <begin position="136"/>
        <end position="158"/>
    </location>
</feature>
<accession>A0A3P3XUE8</accession>
<dbReference type="EMBL" id="FWDO01000005">
    <property type="protein sequence ID" value="SLM19533.1"/>
    <property type="molecule type" value="Genomic_DNA"/>
</dbReference>
<feature type="transmembrane region" description="Helical" evidence="1">
    <location>
        <begin position="20"/>
        <end position="42"/>
    </location>
</feature>
<dbReference type="InterPro" id="IPR007060">
    <property type="entry name" value="FtsL/DivIC"/>
</dbReference>
<protein>
    <recommendedName>
        <fullName evidence="3">Septum formation initiator</fullName>
    </recommendedName>
</protein>